<evidence type="ECO:0000313" key="3">
    <source>
        <dbReference type="Proteomes" id="UP000548582"/>
    </source>
</evidence>
<dbReference type="AlphaFoldDB" id="A0A848EJ67"/>
<keyword evidence="1" id="KW-0732">Signal</keyword>
<evidence type="ECO:0000256" key="1">
    <source>
        <dbReference type="SAM" id="SignalP"/>
    </source>
</evidence>
<accession>A0A848EJ67</accession>
<organism evidence="2 3">
    <name type="scientific">Neoroseomonas marina</name>
    <dbReference type="NCBI Taxonomy" id="1232220"/>
    <lineage>
        <taxon>Bacteria</taxon>
        <taxon>Pseudomonadati</taxon>
        <taxon>Pseudomonadota</taxon>
        <taxon>Alphaproteobacteria</taxon>
        <taxon>Acetobacterales</taxon>
        <taxon>Acetobacteraceae</taxon>
        <taxon>Neoroseomonas</taxon>
    </lineage>
</organism>
<gene>
    <name evidence="2" type="ORF">GWK16_19450</name>
</gene>
<dbReference type="InterPro" id="IPR049973">
    <property type="entry name" value="STY0301-like"/>
</dbReference>
<comment type="caution">
    <text evidence="2">The sequence shown here is derived from an EMBL/GenBank/DDBJ whole genome shotgun (WGS) entry which is preliminary data.</text>
</comment>
<evidence type="ECO:0000313" key="2">
    <source>
        <dbReference type="EMBL" id="NMJ43433.1"/>
    </source>
</evidence>
<name>A0A848EJ67_9PROT</name>
<keyword evidence="3" id="KW-1185">Reference proteome</keyword>
<dbReference type="NCBIfam" id="NF042415">
    <property type="entry name" value="STY0301_fam"/>
    <property type="match status" value="1"/>
</dbReference>
<feature type="signal peptide" evidence="1">
    <location>
        <begin position="1"/>
        <end position="18"/>
    </location>
</feature>
<feature type="chain" id="PRO_5032273279" evidence="1">
    <location>
        <begin position="19"/>
        <end position="159"/>
    </location>
</feature>
<sequence>MRLTIAAILVLAAGAAVAQQVPRPPTRPPAPPGPPLIACPPHLQVETGDTPVVPQGWTLRPERQTHYLRGADLFEGDPAELAQLRPEEDRRARREWWDITDNGRPYFLICRYEGLEAGIQGEVPRAAKRCEVRTVRSDSRGARFGREVTGPERVEVDCR</sequence>
<dbReference type="Proteomes" id="UP000548582">
    <property type="component" value="Unassembled WGS sequence"/>
</dbReference>
<dbReference type="RefSeq" id="WP_170055637.1">
    <property type="nucleotide sequence ID" value="NZ_JABBKX010000008.1"/>
</dbReference>
<proteinExistence type="predicted"/>
<protein>
    <submittedName>
        <fullName evidence="2">Uncharacterized protein</fullName>
    </submittedName>
</protein>
<reference evidence="2 3" key="1">
    <citation type="submission" date="2020-03" db="EMBL/GenBank/DDBJ databases">
        <authorList>
            <person name="Sun Q."/>
        </authorList>
    </citation>
    <scope>NUCLEOTIDE SEQUENCE [LARGE SCALE GENOMIC DNA]</scope>
    <source>
        <strain evidence="2 3">JC162</strain>
    </source>
</reference>
<dbReference type="EMBL" id="JABBKX010000008">
    <property type="protein sequence ID" value="NMJ43433.1"/>
    <property type="molecule type" value="Genomic_DNA"/>
</dbReference>